<gene>
    <name evidence="2" type="ORF">HGG64_01365</name>
</gene>
<proteinExistence type="predicted"/>
<keyword evidence="1" id="KW-0812">Transmembrane</keyword>
<sequence>MTKIIIGILVGIAAVIIIVALAIKFKSYNTSLAESGRAFDPEKKTVFIPVSKQKKNLYDPFWLKKNSDNKYVKIYYEIIQELNSDKSEFIHIIKPYNKLAIRYYANNSLDPKTKLWKYQRHHIDEIKISGAIFSRMKEYRTSEAILVTAEEHFFLHYLIVMAQTTTPNAGILRQWESLEQGLEYWVEMARKYCLKYNLKYDDTFLDLIKLEHSMYKKVL</sequence>
<dbReference type="AlphaFoldDB" id="A0A858U4N0"/>
<evidence type="ECO:0000256" key="1">
    <source>
        <dbReference type="SAM" id="Phobius"/>
    </source>
</evidence>
<keyword evidence="1" id="KW-1133">Transmembrane helix</keyword>
<dbReference type="EMBL" id="CP051480">
    <property type="protein sequence ID" value="QJG66357.1"/>
    <property type="molecule type" value="Genomic_DNA"/>
</dbReference>
<organism evidence="2 3">
    <name type="scientific">Mycoplasma phocoeninasale</name>
    <dbReference type="NCBI Taxonomy" id="2726117"/>
    <lineage>
        <taxon>Bacteria</taxon>
        <taxon>Bacillati</taxon>
        <taxon>Mycoplasmatota</taxon>
        <taxon>Mollicutes</taxon>
        <taxon>Mycoplasmataceae</taxon>
        <taxon>Mycoplasma</taxon>
    </lineage>
</organism>
<accession>A0A858U4N0</accession>
<evidence type="ECO:0000313" key="2">
    <source>
        <dbReference type="EMBL" id="QJG66357.1"/>
    </source>
</evidence>
<evidence type="ECO:0000313" key="3">
    <source>
        <dbReference type="Proteomes" id="UP000501728"/>
    </source>
</evidence>
<feature type="transmembrane region" description="Helical" evidence="1">
    <location>
        <begin position="6"/>
        <end position="23"/>
    </location>
</feature>
<dbReference type="RefSeq" id="WP_169580180.1">
    <property type="nucleotide sequence ID" value="NZ_CP051480.1"/>
</dbReference>
<keyword evidence="1" id="KW-0472">Membrane</keyword>
<protein>
    <submittedName>
        <fullName evidence="2">Uncharacterized protein</fullName>
    </submittedName>
</protein>
<dbReference type="Proteomes" id="UP000501728">
    <property type="component" value="Chromosome"/>
</dbReference>
<name>A0A858U4N0_9MOLU</name>
<keyword evidence="3" id="KW-1185">Reference proteome</keyword>
<reference evidence="2 3" key="1">
    <citation type="submission" date="2020-04" db="EMBL/GenBank/DDBJ databases">
        <title>Novel Mycoplasma species detected in Phocoena phocoena (harbor porpoise) from the USA.</title>
        <authorList>
            <person name="Volokhov D.V."/>
        </authorList>
    </citation>
    <scope>NUCLEOTIDE SEQUENCE [LARGE SCALE GENOMIC DNA]</scope>
    <source>
        <strain evidence="2 3">C264-NAS</strain>
    </source>
</reference>
<dbReference type="KEGG" id="mphn:HGG64_01365"/>